<accession>A0A2N5STR5</accession>
<organism evidence="2 3">
    <name type="scientific">Puccinia coronata f. sp. avenae</name>
    <dbReference type="NCBI Taxonomy" id="200324"/>
    <lineage>
        <taxon>Eukaryota</taxon>
        <taxon>Fungi</taxon>
        <taxon>Dikarya</taxon>
        <taxon>Basidiomycota</taxon>
        <taxon>Pucciniomycotina</taxon>
        <taxon>Pucciniomycetes</taxon>
        <taxon>Pucciniales</taxon>
        <taxon>Pucciniaceae</taxon>
        <taxon>Puccinia</taxon>
    </lineage>
</organism>
<feature type="region of interest" description="Disordered" evidence="1">
    <location>
        <begin position="221"/>
        <end position="242"/>
    </location>
</feature>
<feature type="compositionally biased region" description="Basic and acidic residues" evidence="1">
    <location>
        <begin position="339"/>
        <end position="352"/>
    </location>
</feature>
<feature type="compositionally biased region" description="Polar residues" evidence="1">
    <location>
        <begin position="9"/>
        <end position="39"/>
    </location>
</feature>
<dbReference type="OrthoDB" id="1607513at2759"/>
<proteinExistence type="predicted"/>
<sequence length="449" mass="49546">MFQLRPTVPQAQIPSCASRDSTPPNLTTGTAPTTANRQSTWVCTPLESPGFVATHNGSRRTLNAPIISPTLHNKSWKSATTNSSTSETSSTLQHPAHSKKHCLEPDSQDNSDLEEGTLTRKRKKQNPDAVDLAQDSDKENSKAKAKLKKCKGGFDNPKAYFFPGEPAPDQSNGGLTYKCLWCPKSVRVNSSTNSNLKTHCDGSSTQNQVCKPCPGRGKAISKGANLPQSSTEEAEEQKKKNATNTGTLTSFVHKGCFNNKTLNKLLVFWVIQHLLPWSLFDDFFLGVAFDYCNINSVIFPQTWAADYARKLYVNLQQQIALRRPEYFTTLEAIVECDEETKKEEDDGDKDIVEVSDPEDIEEIDPDDASKPKASVAGDKPEMVPSKQSTQYKHHGIGNTLMKTSQIPTQGKEHELPRAIIDPGLWDLMEHGLQLLAASICCTKSDWPAP</sequence>
<evidence type="ECO:0000313" key="2">
    <source>
        <dbReference type="EMBL" id="PLW16639.1"/>
    </source>
</evidence>
<gene>
    <name evidence="2" type="ORF">PCANC_10413</name>
</gene>
<dbReference type="PANTHER" id="PTHR47501:SF5">
    <property type="entry name" value="HAT C-TERMINAL DIMERISATION DOMAIN-CONTAINING PROTEIN"/>
    <property type="match status" value="1"/>
</dbReference>
<feature type="compositionally biased region" description="Low complexity" evidence="1">
    <location>
        <begin position="78"/>
        <end position="91"/>
    </location>
</feature>
<feature type="region of interest" description="Disordered" evidence="1">
    <location>
        <begin position="66"/>
        <end position="149"/>
    </location>
</feature>
<evidence type="ECO:0000256" key="1">
    <source>
        <dbReference type="SAM" id="MobiDB-lite"/>
    </source>
</evidence>
<dbReference type="PANTHER" id="PTHR47501">
    <property type="entry name" value="TRANSPOSASE-RELATED"/>
    <property type="match status" value="1"/>
</dbReference>
<comment type="caution">
    <text evidence="2">The sequence shown here is derived from an EMBL/GenBank/DDBJ whole genome shotgun (WGS) entry which is preliminary data.</text>
</comment>
<dbReference type="Proteomes" id="UP000235388">
    <property type="component" value="Unassembled WGS sequence"/>
</dbReference>
<keyword evidence="3" id="KW-1185">Reference proteome</keyword>
<protein>
    <submittedName>
        <fullName evidence="2">Uncharacterized protein</fullName>
    </submittedName>
</protein>
<evidence type="ECO:0000313" key="3">
    <source>
        <dbReference type="Proteomes" id="UP000235388"/>
    </source>
</evidence>
<dbReference type="EMBL" id="PGCJ01000866">
    <property type="protein sequence ID" value="PLW16639.1"/>
    <property type="molecule type" value="Genomic_DNA"/>
</dbReference>
<feature type="region of interest" description="Disordered" evidence="1">
    <location>
        <begin position="1"/>
        <end position="39"/>
    </location>
</feature>
<reference evidence="2 3" key="1">
    <citation type="submission" date="2017-11" db="EMBL/GenBank/DDBJ databases">
        <title>De novo assembly and phasing of dikaryotic genomes from two isolates of Puccinia coronata f. sp. avenae, the causal agent of oat crown rust.</title>
        <authorList>
            <person name="Miller M.E."/>
            <person name="Zhang Y."/>
            <person name="Omidvar V."/>
            <person name="Sperschneider J."/>
            <person name="Schwessinger B."/>
            <person name="Raley C."/>
            <person name="Palmer J.M."/>
            <person name="Garnica D."/>
            <person name="Upadhyaya N."/>
            <person name="Rathjen J."/>
            <person name="Taylor J.M."/>
            <person name="Park R.F."/>
            <person name="Dodds P.N."/>
            <person name="Hirsch C.D."/>
            <person name="Kianian S.F."/>
            <person name="Figueroa M."/>
        </authorList>
    </citation>
    <scope>NUCLEOTIDE SEQUENCE [LARGE SCALE GENOMIC DNA]</scope>
    <source>
        <strain evidence="2">12NC29</strain>
    </source>
</reference>
<feature type="region of interest" description="Disordered" evidence="1">
    <location>
        <begin position="338"/>
        <end position="392"/>
    </location>
</feature>
<dbReference type="AlphaFoldDB" id="A0A2N5STR5"/>
<feature type="compositionally biased region" description="Acidic residues" evidence="1">
    <location>
        <begin position="106"/>
        <end position="115"/>
    </location>
</feature>
<feature type="compositionally biased region" description="Acidic residues" evidence="1">
    <location>
        <begin position="353"/>
        <end position="366"/>
    </location>
</feature>
<name>A0A2N5STR5_9BASI</name>